<dbReference type="AlphaFoldDB" id="A0A6C0LMQ8"/>
<dbReference type="EMBL" id="MN740509">
    <property type="protein sequence ID" value="QHU30542.1"/>
    <property type="molecule type" value="Genomic_DNA"/>
</dbReference>
<accession>A0A6C0LMQ8</accession>
<evidence type="ECO:0000313" key="1">
    <source>
        <dbReference type="EMBL" id="QHU30542.1"/>
    </source>
</evidence>
<dbReference type="Gene3D" id="3.40.50.1000">
    <property type="entry name" value="HAD superfamily/HAD-like"/>
    <property type="match status" value="1"/>
</dbReference>
<proteinExistence type="predicted"/>
<sequence>MFMMCEKTNNFKNQIIHSPITTVGYDFDDCLREYKTKKDIMPVVNKMLSDHQNGKCVVIITARGTIGKPEIMEFLKKYGKTEDQIKIYTTGDNFSRKKSPVIKQLGVNIFYDDQEGYLQDVKINCPNVKLYKTVPTDPDGNIIQPYVFSPK</sequence>
<organism evidence="1">
    <name type="scientific">viral metagenome</name>
    <dbReference type="NCBI Taxonomy" id="1070528"/>
    <lineage>
        <taxon>unclassified sequences</taxon>
        <taxon>metagenomes</taxon>
        <taxon>organismal metagenomes</taxon>
    </lineage>
</organism>
<name>A0A6C0LMQ8_9ZZZZ</name>
<reference evidence="1" key="1">
    <citation type="journal article" date="2020" name="Nature">
        <title>Giant virus diversity and host interactions through global metagenomics.</title>
        <authorList>
            <person name="Schulz F."/>
            <person name="Roux S."/>
            <person name="Paez-Espino D."/>
            <person name="Jungbluth S."/>
            <person name="Walsh D.A."/>
            <person name="Denef V.J."/>
            <person name="McMahon K.D."/>
            <person name="Konstantinidis K.T."/>
            <person name="Eloe-Fadrosh E.A."/>
            <person name="Kyrpides N.C."/>
            <person name="Woyke T."/>
        </authorList>
    </citation>
    <scope>NUCLEOTIDE SEQUENCE</scope>
    <source>
        <strain evidence="1">GVMAG-M-3300027833-19</strain>
    </source>
</reference>
<dbReference type="InterPro" id="IPR023214">
    <property type="entry name" value="HAD_sf"/>
</dbReference>
<protein>
    <submittedName>
        <fullName evidence="1">Uncharacterized protein</fullName>
    </submittedName>
</protein>